<dbReference type="Pfam" id="PF04295">
    <property type="entry name" value="GD_AH_second"/>
    <property type="match status" value="1"/>
</dbReference>
<gene>
    <name evidence="4" type="ORF">SAMN05444359_10734</name>
</gene>
<evidence type="ECO:0000313" key="4">
    <source>
        <dbReference type="EMBL" id="SEQ23553.1"/>
    </source>
</evidence>
<comment type="similarity">
    <text evidence="1">Belongs to the UxaA family.</text>
</comment>
<dbReference type="STRING" id="478744.SAMN05444359_10734"/>
<accession>A0A1H9EE58</accession>
<feature type="domain" description="SAF" evidence="3">
    <location>
        <begin position="13"/>
        <end position="84"/>
    </location>
</feature>
<name>A0A1H9EE58_9BACT</name>
<dbReference type="Proteomes" id="UP000199021">
    <property type="component" value="Unassembled WGS sequence"/>
</dbReference>
<dbReference type="InterPro" id="IPR048332">
    <property type="entry name" value="GD_AH_C"/>
</dbReference>
<keyword evidence="2" id="KW-0456">Lyase</keyword>
<dbReference type="AlphaFoldDB" id="A0A1H9EE58"/>
<reference evidence="5" key="1">
    <citation type="submission" date="2016-10" db="EMBL/GenBank/DDBJ databases">
        <authorList>
            <person name="Varghese N."/>
            <person name="Submissions S."/>
        </authorList>
    </citation>
    <scope>NUCLEOTIDE SEQUENCE [LARGE SCALE GENOMIC DNA]</scope>
    <source>
        <strain evidence="5">DSM 24740</strain>
    </source>
</reference>
<evidence type="ECO:0000259" key="3">
    <source>
        <dbReference type="SMART" id="SM00858"/>
    </source>
</evidence>
<dbReference type="GO" id="GO:0019698">
    <property type="term" value="P:D-galacturonate catabolic process"/>
    <property type="evidence" value="ECO:0007669"/>
    <property type="project" value="TreeGrafter"/>
</dbReference>
<dbReference type="FunCoup" id="A0A1H9EE58">
    <property type="interactions" value="68"/>
</dbReference>
<dbReference type="SMART" id="SM00858">
    <property type="entry name" value="SAF"/>
    <property type="match status" value="1"/>
</dbReference>
<dbReference type="GO" id="GO:0016829">
    <property type="term" value="F:lyase activity"/>
    <property type="evidence" value="ECO:0007669"/>
    <property type="project" value="UniProtKB-KW"/>
</dbReference>
<evidence type="ECO:0000256" key="1">
    <source>
        <dbReference type="ARBA" id="ARBA00010986"/>
    </source>
</evidence>
<evidence type="ECO:0000313" key="5">
    <source>
        <dbReference type="Proteomes" id="UP000199021"/>
    </source>
</evidence>
<dbReference type="RefSeq" id="WP_245748468.1">
    <property type="nucleotide sequence ID" value="NZ_FOFB01000007.1"/>
</dbReference>
<dbReference type="PANTHER" id="PTHR30536">
    <property type="entry name" value="ALTRONATE/GALACTARATE DEHYDRATASE"/>
    <property type="match status" value="1"/>
</dbReference>
<evidence type="ECO:0000256" key="2">
    <source>
        <dbReference type="ARBA" id="ARBA00023239"/>
    </source>
</evidence>
<dbReference type="EMBL" id="FOFB01000007">
    <property type="protein sequence ID" value="SEQ23553.1"/>
    <property type="molecule type" value="Genomic_DNA"/>
</dbReference>
<dbReference type="InterPro" id="IPR013974">
    <property type="entry name" value="SAF"/>
</dbReference>
<dbReference type="InParanoid" id="A0A1H9EE58"/>
<dbReference type="PANTHER" id="PTHR30536:SF5">
    <property type="entry name" value="ALTRONATE DEHYDRATASE"/>
    <property type="match status" value="1"/>
</dbReference>
<dbReference type="CDD" id="cd11613">
    <property type="entry name" value="SAF_AH_GD"/>
    <property type="match status" value="1"/>
</dbReference>
<dbReference type="InterPro" id="IPR044144">
    <property type="entry name" value="SAF_UxaA/GarD"/>
</dbReference>
<dbReference type="Gene3D" id="2.30.130.110">
    <property type="match status" value="1"/>
</dbReference>
<organism evidence="4 5">
    <name type="scientific">Neolewinella agarilytica</name>
    <dbReference type="NCBI Taxonomy" id="478744"/>
    <lineage>
        <taxon>Bacteria</taxon>
        <taxon>Pseudomonadati</taxon>
        <taxon>Bacteroidota</taxon>
        <taxon>Saprospiria</taxon>
        <taxon>Saprospirales</taxon>
        <taxon>Lewinellaceae</taxon>
        <taxon>Neolewinella</taxon>
    </lineage>
</organism>
<proteinExistence type="inferred from homology"/>
<protein>
    <submittedName>
        <fullName evidence="4">Altronate hydrolase</fullName>
    </submittedName>
</protein>
<keyword evidence="5" id="KW-1185">Reference proteome</keyword>
<dbReference type="Pfam" id="PF08666">
    <property type="entry name" value="SAF"/>
    <property type="match status" value="1"/>
</dbReference>
<dbReference type="GO" id="GO:0016787">
    <property type="term" value="F:hydrolase activity"/>
    <property type="evidence" value="ECO:0007669"/>
    <property type="project" value="UniProtKB-KW"/>
</dbReference>
<dbReference type="Pfam" id="PF20629">
    <property type="entry name" value="GD_AH_C"/>
    <property type="match status" value="1"/>
</dbReference>
<dbReference type="InterPro" id="IPR052172">
    <property type="entry name" value="UxaA_altronate/galactarate_dh"/>
</dbReference>
<sequence>MVNQSWLKLHPEDNLLVALRDLPAGEVITSGERTVTLSKEIKAKHKLAERDFAEGDKLYLYGVLVGKALEAIPSGGLIHTGNVVHAAETYQAKQGETHWEAPDVSRWQDRHFMGYHRKDGSVGTANYWLIIPLVFCENRNVETIREAMVDQLGYGRKEVRTVDISSLIKAYQAGADEATLRGIDPLAGKQENEKDQRVFPNVDGIKFLTHDGGCGGTRQDAQVLCELLAGYITNPNVAGATVLSLGCQNAQIPLLQAALSKRGAAGEKPVIYLEQQQSRSERDFIAEAVKKTFLALTKANHCTRAPAPLSALTLGLECGGSDGFSGLSANPVLGQVSDWLAALNGKPVLAEFPELNGVEQSLINRCRTPELAEKFAGLMRAYSDAAEAVGSGFKNNPSPGNIRDGLITDAMKSAGAARKGGTGPVADVLDYAEPVTQPGLNLLCTPGNDVESTTGLAGSGCNLIVFTTGLGTPTGNPIVPVIKMSSNTSLANRMSDIIDFDAGPVITGASSIEERAAQLLEFLVDVASGRQTTAAQRLGQDDFIPWKRGVSL</sequence>
<dbReference type="InterPro" id="IPR007392">
    <property type="entry name" value="GD_AH_second"/>
</dbReference>
<keyword evidence="4" id="KW-0378">Hydrolase</keyword>